<evidence type="ECO:0008006" key="4">
    <source>
        <dbReference type="Google" id="ProtNLM"/>
    </source>
</evidence>
<evidence type="ECO:0000313" key="3">
    <source>
        <dbReference type="Proteomes" id="UP001060414"/>
    </source>
</evidence>
<proteinExistence type="predicted"/>
<feature type="chain" id="PRO_5046879962" description="Carboxypeptidase regulatory-like domain-containing protein" evidence="1">
    <location>
        <begin position="21"/>
        <end position="343"/>
    </location>
</feature>
<dbReference type="EMBL" id="CP092109">
    <property type="protein sequence ID" value="UWZ79141.1"/>
    <property type="molecule type" value="Genomic_DNA"/>
</dbReference>
<protein>
    <recommendedName>
        <fullName evidence="4">Carboxypeptidase regulatory-like domain-containing protein</fullName>
    </recommendedName>
</protein>
<accession>A0ABY5ZJ48</accession>
<keyword evidence="1" id="KW-0732">Signal</keyword>
<gene>
    <name evidence="2" type="ORF">L9S41_15865</name>
</gene>
<feature type="signal peptide" evidence="1">
    <location>
        <begin position="1"/>
        <end position="20"/>
    </location>
</feature>
<evidence type="ECO:0000256" key="1">
    <source>
        <dbReference type="SAM" id="SignalP"/>
    </source>
</evidence>
<sequence>MRKAAFSLLPLLILVLSACAPEITNLQVVRATSGDVPQHQDPLRVISDIVVRQGGAGTPEVDIRPVWPKDGNFVPAGTLPNRVQIGTVNGHGLYRYSGEVAGLDYGAYDLRLSVDYREYLSVKTRTLDLRFFVEAPPECFSFDPGFQGFSLGPVRKSDGSMYSETVPLSGQYLNWPIDDWPDAAGRHRSVSFDISVQTFPSPPAEPYYWFIDFISPELSALEGWQQSRGLTFRVATRAGSVYAQPLIKIAGRDPLAPRDEATGKFLLYPLADGSLNWKVISWDGGPGLPEGARERVMIRIYGDARATAINNDVTVFLDGVCPVPPGIDPPGGEVVAPIPNPWH</sequence>
<reference evidence="2" key="1">
    <citation type="journal article" date="2022" name="Environ. Microbiol.">
        <title>Geoalkalibacter halelectricus SAP #1 sp. nov. possessing extracellular electron transfer and mineral#reducing capabilities from a haloalkaline environment.</title>
        <authorList>
            <person name="Yadav S."/>
            <person name="Singh R."/>
            <person name="Sundharam S.S."/>
            <person name="Chaudhary S."/>
            <person name="Krishnamurthi S."/>
            <person name="Patil S.A."/>
        </authorList>
    </citation>
    <scope>NUCLEOTIDE SEQUENCE</scope>
    <source>
        <strain evidence="2">SAP-1</strain>
    </source>
</reference>
<dbReference type="Proteomes" id="UP001060414">
    <property type="component" value="Chromosome"/>
</dbReference>
<dbReference type="RefSeq" id="WP_260747498.1">
    <property type="nucleotide sequence ID" value="NZ_CP092109.1"/>
</dbReference>
<evidence type="ECO:0000313" key="2">
    <source>
        <dbReference type="EMBL" id="UWZ79141.1"/>
    </source>
</evidence>
<organism evidence="2 3">
    <name type="scientific">Geoalkalibacter halelectricus</name>
    <dbReference type="NCBI Taxonomy" id="2847045"/>
    <lineage>
        <taxon>Bacteria</taxon>
        <taxon>Pseudomonadati</taxon>
        <taxon>Thermodesulfobacteriota</taxon>
        <taxon>Desulfuromonadia</taxon>
        <taxon>Desulfuromonadales</taxon>
        <taxon>Geoalkalibacteraceae</taxon>
        <taxon>Geoalkalibacter</taxon>
    </lineage>
</organism>
<name>A0ABY5ZJ48_9BACT</name>
<keyword evidence="3" id="KW-1185">Reference proteome</keyword>
<dbReference type="PROSITE" id="PS51257">
    <property type="entry name" value="PROKAR_LIPOPROTEIN"/>
    <property type="match status" value="1"/>
</dbReference>